<gene>
    <name evidence="10" type="ORF">EOE67_09620</name>
</gene>
<comment type="similarity">
    <text evidence="6">Belongs to the ABC-4 integral membrane protein family.</text>
</comment>
<evidence type="ECO:0000313" key="10">
    <source>
        <dbReference type="EMBL" id="RVU37442.1"/>
    </source>
</evidence>
<comment type="caution">
    <text evidence="10">The sequence shown here is derived from an EMBL/GenBank/DDBJ whole genome shotgun (WGS) entry which is preliminary data.</text>
</comment>
<feature type="domain" description="ABC3 transporter permease C-terminal" evidence="8">
    <location>
        <begin position="291"/>
        <end position="403"/>
    </location>
</feature>
<comment type="subcellular location">
    <subcellularLocation>
        <location evidence="1">Cell membrane</location>
        <topology evidence="1">Multi-pass membrane protein</topology>
    </subcellularLocation>
</comment>
<evidence type="ECO:0000256" key="3">
    <source>
        <dbReference type="ARBA" id="ARBA00022692"/>
    </source>
</evidence>
<keyword evidence="5 7" id="KW-0472">Membrane</keyword>
<evidence type="ECO:0000313" key="11">
    <source>
        <dbReference type="Proteomes" id="UP000283077"/>
    </source>
</evidence>
<feature type="transmembrane region" description="Helical" evidence="7">
    <location>
        <begin position="370"/>
        <end position="394"/>
    </location>
</feature>
<dbReference type="PANTHER" id="PTHR30572">
    <property type="entry name" value="MEMBRANE COMPONENT OF TRANSPORTER-RELATED"/>
    <property type="match status" value="1"/>
</dbReference>
<name>A0A437QSH3_9GAMM</name>
<dbReference type="InterPro" id="IPR003838">
    <property type="entry name" value="ABC3_permease_C"/>
</dbReference>
<dbReference type="EMBL" id="SACS01000009">
    <property type="protein sequence ID" value="RVU37442.1"/>
    <property type="molecule type" value="Genomic_DNA"/>
</dbReference>
<dbReference type="InterPro" id="IPR050250">
    <property type="entry name" value="Macrolide_Exporter_MacB"/>
</dbReference>
<dbReference type="Pfam" id="PF02687">
    <property type="entry name" value="FtsX"/>
    <property type="match status" value="1"/>
</dbReference>
<dbReference type="GO" id="GO:0022857">
    <property type="term" value="F:transmembrane transporter activity"/>
    <property type="evidence" value="ECO:0007669"/>
    <property type="project" value="TreeGrafter"/>
</dbReference>
<dbReference type="AlphaFoldDB" id="A0A437QSH3"/>
<keyword evidence="3 7" id="KW-0812">Transmembrane</keyword>
<organism evidence="10 11">
    <name type="scientific">Rheinheimera riviphila</name>
    <dbReference type="NCBI Taxonomy" id="1834037"/>
    <lineage>
        <taxon>Bacteria</taxon>
        <taxon>Pseudomonadati</taxon>
        <taxon>Pseudomonadota</taxon>
        <taxon>Gammaproteobacteria</taxon>
        <taxon>Chromatiales</taxon>
        <taxon>Chromatiaceae</taxon>
        <taxon>Rheinheimera</taxon>
    </lineage>
</organism>
<sequence>MKYQALLKDTVAELAQHKLRTFLTLLGMIFGVGAVIAMLNIGEGAEREALKTIETMGLRNLIVEGKTFDEKTLIEQRKHSLGLTQSDMQTAVSTLPGITGFSAERSLDTYALLSHHAKSDAKAIGVSASYMELSNLTFAAGRNFTEEEDLYAAQVAVLGSQLAQTLFPEGDALGQPVKVNHVWLKVIGVLASRDQDQQEFQGIKLGGEQNQLFLPLNTATSRFRSLPLGAELSGFRLQLEDSEQTALTARALDFLLKQRHKDIDDYQLVVPAALLAQQKQTQQIFNIVMSCVAGISLLVGGIGIMNIMLATVLERTKEIGLLRAVGATKRDIRLQFVAESFAIAIAGGILGILFGIILSELIAFYSEWAVSWSIPAIVLSFSICALIGIAFGVYPAIKASELDPITALQTD</sequence>
<feature type="transmembrane region" description="Helical" evidence="7">
    <location>
        <begin position="287"/>
        <end position="313"/>
    </location>
</feature>
<dbReference type="Pfam" id="PF12704">
    <property type="entry name" value="MacB_PCD"/>
    <property type="match status" value="1"/>
</dbReference>
<keyword evidence="4 7" id="KW-1133">Transmembrane helix</keyword>
<dbReference type="PANTHER" id="PTHR30572:SF4">
    <property type="entry name" value="ABC TRANSPORTER PERMEASE YTRF"/>
    <property type="match status" value="1"/>
</dbReference>
<evidence type="ECO:0000256" key="5">
    <source>
        <dbReference type="ARBA" id="ARBA00023136"/>
    </source>
</evidence>
<proteinExistence type="inferred from homology"/>
<evidence type="ECO:0000256" key="6">
    <source>
        <dbReference type="ARBA" id="ARBA00038076"/>
    </source>
</evidence>
<dbReference type="GO" id="GO:0005886">
    <property type="term" value="C:plasma membrane"/>
    <property type="evidence" value="ECO:0007669"/>
    <property type="project" value="UniProtKB-SubCell"/>
</dbReference>
<keyword evidence="2" id="KW-1003">Cell membrane</keyword>
<feature type="transmembrane region" description="Helical" evidence="7">
    <location>
        <begin position="21"/>
        <end position="41"/>
    </location>
</feature>
<dbReference type="OrthoDB" id="9770036at2"/>
<evidence type="ECO:0000259" key="8">
    <source>
        <dbReference type="Pfam" id="PF02687"/>
    </source>
</evidence>
<dbReference type="RefSeq" id="WP_127698884.1">
    <property type="nucleotide sequence ID" value="NZ_SACS01000009.1"/>
</dbReference>
<feature type="domain" description="MacB-like periplasmic core" evidence="9">
    <location>
        <begin position="21"/>
        <end position="252"/>
    </location>
</feature>
<reference evidence="10 11" key="1">
    <citation type="submission" date="2019-01" db="EMBL/GenBank/DDBJ databases">
        <authorList>
            <person name="Chen W.-M."/>
        </authorList>
    </citation>
    <scope>NUCLEOTIDE SEQUENCE [LARGE SCALE GENOMIC DNA]</scope>
    <source>
        <strain evidence="10 11">KYPC3</strain>
    </source>
</reference>
<evidence type="ECO:0000256" key="1">
    <source>
        <dbReference type="ARBA" id="ARBA00004651"/>
    </source>
</evidence>
<feature type="transmembrane region" description="Helical" evidence="7">
    <location>
        <begin position="334"/>
        <end position="358"/>
    </location>
</feature>
<evidence type="ECO:0000256" key="2">
    <source>
        <dbReference type="ARBA" id="ARBA00022475"/>
    </source>
</evidence>
<evidence type="ECO:0000259" key="9">
    <source>
        <dbReference type="Pfam" id="PF12704"/>
    </source>
</evidence>
<keyword evidence="11" id="KW-1185">Reference proteome</keyword>
<evidence type="ECO:0000256" key="4">
    <source>
        <dbReference type="ARBA" id="ARBA00022989"/>
    </source>
</evidence>
<accession>A0A437QSH3</accession>
<evidence type="ECO:0000256" key="7">
    <source>
        <dbReference type="SAM" id="Phobius"/>
    </source>
</evidence>
<dbReference type="Proteomes" id="UP000283077">
    <property type="component" value="Unassembled WGS sequence"/>
</dbReference>
<dbReference type="InterPro" id="IPR025857">
    <property type="entry name" value="MacB_PCD"/>
</dbReference>
<protein>
    <submittedName>
        <fullName evidence="10">FtsX-like permease family protein</fullName>
    </submittedName>
</protein>